<dbReference type="Proteomes" id="UP001172728">
    <property type="component" value="Unassembled WGS sequence"/>
</dbReference>
<dbReference type="InterPro" id="IPR024755">
    <property type="entry name" value="cpYpsA"/>
</dbReference>
<gene>
    <name evidence="1" type="ORF">QQX09_12845</name>
</gene>
<dbReference type="SUPFAM" id="SSF102405">
    <property type="entry name" value="MCP/YpsA-like"/>
    <property type="match status" value="1"/>
</dbReference>
<name>A0ABT8GC74_9MICO</name>
<protein>
    <submittedName>
        <fullName evidence="1">Molybdenum carrier protein</fullName>
    </submittedName>
</protein>
<dbReference type="Gene3D" id="3.40.50.450">
    <property type="match status" value="1"/>
</dbReference>
<sequence length="179" mass="18636">MTRRLDASRGLRIVSGGQSGVDRAALEVAVELGLEYGGWCPAGGWAEDMPTAPGVRGSYPLLRETLSADPAERTSLNVREAGAVLVVLTEGSTSPGTGITLRAAERLDRPTAIVPIDPRRPLEGAKAARDTLAELLAEVPGTPPSLDIAGPRESEAPGIRRAAKALLLDILAPFEVPGT</sequence>
<reference evidence="1" key="1">
    <citation type="submission" date="2023-06" db="EMBL/GenBank/DDBJ databases">
        <title>Sysu t00192.</title>
        <authorList>
            <person name="Gao L."/>
            <person name="Fang B.-Z."/>
            <person name="Li W.-J."/>
        </authorList>
    </citation>
    <scope>NUCLEOTIDE SEQUENCE</scope>
    <source>
        <strain evidence="1">SYSU T00192</strain>
    </source>
</reference>
<accession>A0ABT8GC74</accession>
<dbReference type="EMBL" id="JAUHPW010000011">
    <property type="protein sequence ID" value="MDN4476741.1"/>
    <property type="molecule type" value="Genomic_DNA"/>
</dbReference>
<evidence type="ECO:0000313" key="2">
    <source>
        <dbReference type="Proteomes" id="UP001172728"/>
    </source>
</evidence>
<proteinExistence type="predicted"/>
<organism evidence="1 2">
    <name type="scientific">Demequina litoralis</name>
    <dbReference type="NCBI Taxonomy" id="3051660"/>
    <lineage>
        <taxon>Bacteria</taxon>
        <taxon>Bacillati</taxon>
        <taxon>Actinomycetota</taxon>
        <taxon>Actinomycetes</taxon>
        <taxon>Micrococcales</taxon>
        <taxon>Demequinaceae</taxon>
        <taxon>Demequina</taxon>
    </lineage>
</organism>
<keyword evidence="2" id="KW-1185">Reference proteome</keyword>
<comment type="caution">
    <text evidence="1">The sequence shown here is derived from an EMBL/GenBank/DDBJ whole genome shotgun (WGS) entry which is preliminary data.</text>
</comment>
<dbReference type="Pfam" id="PF12694">
    <property type="entry name" value="cpYpsA"/>
    <property type="match status" value="1"/>
</dbReference>
<evidence type="ECO:0000313" key="1">
    <source>
        <dbReference type="EMBL" id="MDN4476741.1"/>
    </source>
</evidence>
<dbReference type="RefSeq" id="WP_301135407.1">
    <property type="nucleotide sequence ID" value="NZ_JAUHPW010000011.1"/>
</dbReference>